<proteinExistence type="predicted"/>
<protein>
    <recommendedName>
        <fullName evidence="3">RiboL-PSP-HEPN domain-containing protein</fullName>
    </recommendedName>
</protein>
<dbReference type="AlphaFoldDB" id="A0A1I7CXP4"/>
<keyword evidence="2" id="KW-1185">Reference proteome</keyword>
<dbReference type="EMBL" id="FPBA01000028">
    <property type="protein sequence ID" value="SFU04170.1"/>
    <property type="molecule type" value="Genomic_DNA"/>
</dbReference>
<reference evidence="2" key="1">
    <citation type="submission" date="2016-10" db="EMBL/GenBank/DDBJ databases">
        <authorList>
            <person name="Varghese N."/>
            <person name="Submissions S."/>
        </authorList>
    </citation>
    <scope>NUCLEOTIDE SEQUENCE [LARGE SCALE GENOMIC DNA]</scope>
    <source>
        <strain evidence="2">DSM 46136</strain>
    </source>
</reference>
<evidence type="ECO:0008006" key="3">
    <source>
        <dbReference type="Google" id="ProtNLM"/>
    </source>
</evidence>
<dbReference type="Proteomes" id="UP000199546">
    <property type="component" value="Unassembled WGS sequence"/>
</dbReference>
<gene>
    <name evidence="1" type="ORF">SAMN05660657_05014</name>
</gene>
<organism evidence="1 2">
    <name type="scientific">Geodermatophilus amargosae</name>
    <dbReference type="NCBI Taxonomy" id="1296565"/>
    <lineage>
        <taxon>Bacteria</taxon>
        <taxon>Bacillati</taxon>
        <taxon>Actinomycetota</taxon>
        <taxon>Actinomycetes</taxon>
        <taxon>Geodermatophilales</taxon>
        <taxon>Geodermatophilaceae</taxon>
        <taxon>Geodermatophilus</taxon>
    </lineage>
</organism>
<evidence type="ECO:0000313" key="2">
    <source>
        <dbReference type="Proteomes" id="UP000199546"/>
    </source>
</evidence>
<accession>A0A1I7CXP4</accession>
<sequence>MSVTHSLTIFTKTVNRSRAFLRIFDSHRGGPGRPSADEKELLRGALVFAVGALDAYLSDLIIEVVPGRSLASQPFREALKAIAKSDPGLALRVSLAGSPEASQDEFRVALTEWLDTKSWHGPTGVASALGFLACPVPWRDFDTVTGLDTAKELDRITTDRHDIVHRGGTPYIKRALAEESVTLVEGIARHVDKEVVAQFSLAKAS</sequence>
<name>A0A1I7CXP4_9ACTN</name>
<evidence type="ECO:0000313" key="1">
    <source>
        <dbReference type="EMBL" id="SFU04170.1"/>
    </source>
</evidence>